<dbReference type="OrthoDB" id="305468at2"/>
<dbReference type="RefSeq" id="WP_110461969.1">
    <property type="nucleotide sequence ID" value="NZ_QKMR01000010.1"/>
</dbReference>
<comment type="similarity">
    <text evidence="1">Belongs to the LytR/CpsA/Psr (LCP) family.</text>
</comment>
<dbReference type="EMBL" id="QKMR01000010">
    <property type="protein sequence ID" value="PYG87564.1"/>
    <property type="molecule type" value="Genomic_DNA"/>
</dbReference>
<evidence type="ECO:0000256" key="2">
    <source>
        <dbReference type="SAM" id="MobiDB-lite"/>
    </source>
</evidence>
<dbReference type="AlphaFoldDB" id="A0A318XKE7"/>
<feature type="compositionally biased region" description="Polar residues" evidence="2">
    <location>
        <begin position="359"/>
        <end position="371"/>
    </location>
</feature>
<dbReference type="PANTHER" id="PTHR33392">
    <property type="entry name" value="POLYISOPRENYL-TEICHOIC ACID--PEPTIDOGLYCAN TEICHOIC ACID TRANSFERASE TAGU"/>
    <property type="match status" value="1"/>
</dbReference>
<feature type="domain" description="Cell envelope-related transcriptional attenuator" evidence="4">
    <location>
        <begin position="78"/>
        <end position="251"/>
    </location>
</feature>
<keyword evidence="6" id="KW-1185">Reference proteome</keyword>
<keyword evidence="3" id="KW-1133">Transmembrane helix</keyword>
<protein>
    <submittedName>
        <fullName evidence="5">LytR family transcriptional attenuator</fullName>
    </submittedName>
</protein>
<organism evidence="5 6">
    <name type="scientific">Ruminiclostridium sufflavum DSM 19573</name>
    <dbReference type="NCBI Taxonomy" id="1121337"/>
    <lineage>
        <taxon>Bacteria</taxon>
        <taxon>Bacillati</taxon>
        <taxon>Bacillota</taxon>
        <taxon>Clostridia</taxon>
        <taxon>Eubacteriales</taxon>
        <taxon>Oscillospiraceae</taxon>
        <taxon>Ruminiclostridium</taxon>
    </lineage>
</organism>
<keyword evidence="3" id="KW-0812">Transmembrane</keyword>
<feature type="transmembrane region" description="Helical" evidence="3">
    <location>
        <begin position="6"/>
        <end position="27"/>
    </location>
</feature>
<dbReference type="NCBIfam" id="TIGR00350">
    <property type="entry name" value="lytR_cpsA_psr"/>
    <property type="match status" value="1"/>
</dbReference>
<name>A0A318XKE7_9FIRM</name>
<dbReference type="PANTHER" id="PTHR33392:SF6">
    <property type="entry name" value="POLYISOPRENYL-TEICHOIC ACID--PEPTIDOGLYCAN TEICHOIC ACID TRANSFERASE TAGU"/>
    <property type="match status" value="1"/>
</dbReference>
<proteinExistence type="inferred from homology"/>
<dbReference type="Gene3D" id="3.40.630.190">
    <property type="entry name" value="LCP protein"/>
    <property type="match status" value="1"/>
</dbReference>
<comment type="caution">
    <text evidence="5">The sequence shown here is derived from an EMBL/GenBank/DDBJ whole genome shotgun (WGS) entry which is preliminary data.</text>
</comment>
<reference evidence="5 6" key="1">
    <citation type="submission" date="2018-06" db="EMBL/GenBank/DDBJ databases">
        <title>Genomic Encyclopedia of Type Strains, Phase I: the one thousand microbial genomes (KMG-I) project.</title>
        <authorList>
            <person name="Kyrpides N."/>
        </authorList>
    </citation>
    <scope>NUCLEOTIDE SEQUENCE [LARGE SCALE GENOMIC DNA]</scope>
    <source>
        <strain evidence="5 6">DSM 19573</strain>
    </source>
</reference>
<evidence type="ECO:0000259" key="4">
    <source>
        <dbReference type="Pfam" id="PF03816"/>
    </source>
</evidence>
<evidence type="ECO:0000313" key="6">
    <source>
        <dbReference type="Proteomes" id="UP000248132"/>
    </source>
</evidence>
<feature type="region of interest" description="Disordered" evidence="2">
    <location>
        <begin position="358"/>
        <end position="378"/>
    </location>
</feature>
<dbReference type="InterPro" id="IPR004474">
    <property type="entry name" value="LytR_CpsA_psr"/>
</dbReference>
<dbReference type="InterPro" id="IPR050922">
    <property type="entry name" value="LytR/CpsA/Psr_CW_biosynth"/>
</dbReference>
<dbReference type="Pfam" id="PF03816">
    <property type="entry name" value="LytR_cpsA_psr"/>
    <property type="match status" value="1"/>
</dbReference>
<keyword evidence="3" id="KW-0472">Membrane</keyword>
<evidence type="ECO:0000256" key="3">
    <source>
        <dbReference type="SAM" id="Phobius"/>
    </source>
</evidence>
<evidence type="ECO:0000256" key="1">
    <source>
        <dbReference type="ARBA" id="ARBA00006068"/>
    </source>
</evidence>
<gene>
    <name evidence="5" type="ORF">LY28_01932</name>
</gene>
<accession>A0A318XKE7</accession>
<sequence length="378" mass="43165">MKSVKLIFLCSFISGIILFFTGIFFMADIRTASPDNQQTLPTPSGNTTDTGLKDTIDSYAGKDPINFLVLIKEASGLNTDTIIIANYNPETKQISLLTVPRDTKPSGNASYKINSFYYLGLKKYENKKELSQYEAKHKATEYTAQSISNLTGISIDYYIYLEIDTIKEIVDRLGGVYFDIPADLKYTDPTQKLYINLKKGYQLLDGDKTEQFLRFRKSNSRASSEWKKYYDGSDLKRTEMQIKFVNELIKQKVNLLQLPKLIPIINYAFDNVITNVSLSDTLSLVNAFTESSRPEMNTFKLYGVDKRIDNIDYFIYINKVENTKTNKVINSKEVFDTYFASKSYLVIPDKNKSYDFESILNNPSNSETDTYGDNADKP</sequence>
<evidence type="ECO:0000313" key="5">
    <source>
        <dbReference type="EMBL" id="PYG87564.1"/>
    </source>
</evidence>
<dbReference type="Proteomes" id="UP000248132">
    <property type="component" value="Unassembled WGS sequence"/>
</dbReference>